<keyword evidence="3" id="KW-0723">Serine/threonine-protein kinase</keyword>
<gene>
    <name evidence="3" type="ORF">LQV63_13675</name>
</gene>
<comment type="caution">
    <text evidence="3">The sequence shown here is derived from an EMBL/GenBank/DDBJ whole genome shotgun (WGS) entry which is preliminary data.</text>
</comment>
<dbReference type="PANTHER" id="PTHR24348">
    <property type="entry name" value="SERINE/THREONINE-PROTEIN KINASE UNC-51-RELATED"/>
    <property type="match status" value="1"/>
</dbReference>
<dbReference type="Proteomes" id="UP001199916">
    <property type="component" value="Unassembled WGS sequence"/>
</dbReference>
<organism evidence="3 4">
    <name type="scientific">Paenibacillus profundus</name>
    <dbReference type="NCBI Taxonomy" id="1173085"/>
    <lineage>
        <taxon>Bacteria</taxon>
        <taxon>Bacillati</taxon>
        <taxon>Bacillota</taxon>
        <taxon>Bacilli</taxon>
        <taxon>Bacillales</taxon>
        <taxon>Paenibacillaceae</taxon>
        <taxon>Paenibacillus</taxon>
    </lineage>
</organism>
<dbReference type="InterPro" id="IPR045269">
    <property type="entry name" value="Atg1-like"/>
</dbReference>
<proteinExistence type="predicted"/>
<evidence type="ECO:0000313" key="4">
    <source>
        <dbReference type="Proteomes" id="UP001199916"/>
    </source>
</evidence>
<feature type="region of interest" description="Disordered" evidence="1">
    <location>
        <begin position="299"/>
        <end position="320"/>
    </location>
</feature>
<evidence type="ECO:0000259" key="2">
    <source>
        <dbReference type="PROSITE" id="PS50011"/>
    </source>
</evidence>
<reference evidence="3 4" key="1">
    <citation type="submission" date="2021-11" db="EMBL/GenBank/DDBJ databases">
        <title>Draft genome sequence of Paenibacillus profundus YoMME, a new Gram-positive bacteria with exoelectrogenic properties.</title>
        <authorList>
            <person name="Hubenova Y."/>
            <person name="Hubenova E."/>
            <person name="Manasiev Y."/>
            <person name="Peykov S."/>
            <person name="Mitov M."/>
        </authorList>
    </citation>
    <scope>NUCLEOTIDE SEQUENCE [LARGE SCALE GENOMIC DNA]</scope>
    <source>
        <strain evidence="3 4">YoMME</strain>
    </source>
</reference>
<keyword evidence="3" id="KW-0808">Transferase</keyword>
<dbReference type="InterPro" id="IPR008271">
    <property type="entry name" value="Ser/Thr_kinase_AS"/>
</dbReference>
<dbReference type="GO" id="GO:0004674">
    <property type="term" value="F:protein serine/threonine kinase activity"/>
    <property type="evidence" value="ECO:0007669"/>
    <property type="project" value="UniProtKB-KW"/>
</dbReference>
<feature type="compositionally biased region" description="Basic and acidic residues" evidence="1">
    <location>
        <begin position="299"/>
        <end position="312"/>
    </location>
</feature>
<evidence type="ECO:0000313" key="3">
    <source>
        <dbReference type="EMBL" id="MCE5170361.1"/>
    </source>
</evidence>
<dbReference type="InterPro" id="IPR011009">
    <property type="entry name" value="Kinase-like_dom_sf"/>
</dbReference>
<dbReference type="SMART" id="SM00220">
    <property type="entry name" value="S_TKc"/>
    <property type="match status" value="1"/>
</dbReference>
<protein>
    <submittedName>
        <fullName evidence="3">Serine/threonine protein kinase</fullName>
    </submittedName>
</protein>
<dbReference type="PROSITE" id="PS00108">
    <property type="entry name" value="PROTEIN_KINASE_ST"/>
    <property type="match status" value="1"/>
</dbReference>
<dbReference type="InterPro" id="IPR000719">
    <property type="entry name" value="Prot_kinase_dom"/>
</dbReference>
<evidence type="ECO:0000256" key="1">
    <source>
        <dbReference type="SAM" id="MobiDB-lite"/>
    </source>
</evidence>
<feature type="domain" description="Protein kinase" evidence="2">
    <location>
        <begin position="20"/>
        <end position="291"/>
    </location>
</feature>
<name>A0ABS8YJ56_9BACL</name>
<dbReference type="CDD" id="cd14014">
    <property type="entry name" value="STKc_PknB_like"/>
    <property type="match status" value="1"/>
</dbReference>
<dbReference type="PROSITE" id="PS50011">
    <property type="entry name" value="PROTEIN_KINASE_DOM"/>
    <property type="match status" value="1"/>
</dbReference>
<dbReference type="EMBL" id="JAJNBZ010000009">
    <property type="protein sequence ID" value="MCE5170361.1"/>
    <property type="molecule type" value="Genomic_DNA"/>
</dbReference>
<dbReference type="Gene3D" id="1.10.510.10">
    <property type="entry name" value="Transferase(Phosphotransferase) domain 1"/>
    <property type="match status" value="1"/>
</dbReference>
<keyword evidence="3" id="KW-0418">Kinase</keyword>
<accession>A0ABS8YJ56</accession>
<dbReference type="Pfam" id="PF00069">
    <property type="entry name" value="Pkinase"/>
    <property type="match status" value="1"/>
</dbReference>
<dbReference type="RefSeq" id="WP_233697108.1">
    <property type="nucleotide sequence ID" value="NZ_JAJNBZ010000009.1"/>
</dbReference>
<keyword evidence="4" id="KW-1185">Reference proteome</keyword>
<dbReference type="SUPFAM" id="SSF56112">
    <property type="entry name" value="Protein kinase-like (PK-like)"/>
    <property type="match status" value="1"/>
</dbReference>
<sequence length="320" mass="36864">MKPEHADICLNRNVVLHHTYKVKKTVSRSELAMIYTGRHVESGQAVIIKESYPKQLALRDLDKRTVLCRIPSAKRQYDELREAFLMETKVLQQLSHPNIVRYLDHFEENGTHYIVTEYCKGVSLDRYIEEGQLTSMADFLHRTMLPLIDALEYVHAQGIIHRDIKPANVIIGEDGQPMLLDFGSAVYYERTGHRIFTSAGYSPLEFYSEKSRQGVVSDVYSFAATLYFCLCGRAPNDVTRRLFDDSIDPVRSWNRSVSPLMSHVIRRGLAVNPDKRHSSMKRLKAALHTERLLRTVIERLPGKRQQPDDTRQKLPGRKQA</sequence>